<dbReference type="EnsemblPlants" id="MELO3C014989.2.1">
    <property type="protein sequence ID" value="MELO3C014989.2.1"/>
    <property type="gene ID" value="MELO3C014989.2"/>
</dbReference>
<dbReference type="AlphaFoldDB" id="A0A9I9D955"/>
<accession>A0A9I9D955</accession>
<reference evidence="2" key="1">
    <citation type="submission" date="2023-03" db="UniProtKB">
        <authorList>
            <consortium name="EnsemblPlants"/>
        </authorList>
    </citation>
    <scope>IDENTIFICATION</scope>
</reference>
<dbReference type="Gramene" id="MELO3C014989.2.1">
    <property type="protein sequence ID" value="MELO3C014989.2.1"/>
    <property type="gene ID" value="MELO3C014989.2"/>
</dbReference>
<organism evidence="2">
    <name type="scientific">Cucumis melo</name>
    <name type="common">Muskmelon</name>
    <dbReference type="NCBI Taxonomy" id="3656"/>
    <lineage>
        <taxon>Eukaryota</taxon>
        <taxon>Viridiplantae</taxon>
        <taxon>Streptophyta</taxon>
        <taxon>Embryophyta</taxon>
        <taxon>Tracheophyta</taxon>
        <taxon>Spermatophyta</taxon>
        <taxon>Magnoliopsida</taxon>
        <taxon>eudicotyledons</taxon>
        <taxon>Gunneridae</taxon>
        <taxon>Pentapetalae</taxon>
        <taxon>rosids</taxon>
        <taxon>fabids</taxon>
        <taxon>Cucurbitales</taxon>
        <taxon>Cucurbitaceae</taxon>
        <taxon>Benincaseae</taxon>
        <taxon>Cucumis</taxon>
    </lineage>
</organism>
<sequence>MKEIFPRGDAIRLDIVKMFNKRYINEEEHYTMVKGQIFDFGIEAINELFGLEANEIGHAIFKNLQERDLEDILKRIAWPETRWDILPTRVSLFPHNLNTEANIWLVFVKKKMMPTLHDNTISIEPILHRIIIVRKNKAKLKHLKTKQYGKVKVEKMDDEAEDEKEEEEAPLKRKRQGEEEASRSKRAKSSKTKDYKDTLMLASTKSLKKKKPT</sequence>
<feature type="region of interest" description="Disordered" evidence="1">
    <location>
        <begin position="153"/>
        <end position="213"/>
    </location>
</feature>
<proteinExistence type="predicted"/>
<evidence type="ECO:0008006" key="3">
    <source>
        <dbReference type="Google" id="ProtNLM"/>
    </source>
</evidence>
<evidence type="ECO:0000313" key="2">
    <source>
        <dbReference type="EnsemblPlants" id="MELO3C014989.2.1"/>
    </source>
</evidence>
<feature type="compositionally biased region" description="Acidic residues" evidence="1">
    <location>
        <begin position="156"/>
        <end position="168"/>
    </location>
</feature>
<protein>
    <recommendedName>
        <fullName evidence="3">Protein MNN4-like</fullName>
    </recommendedName>
</protein>
<evidence type="ECO:0000256" key="1">
    <source>
        <dbReference type="SAM" id="MobiDB-lite"/>
    </source>
</evidence>
<name>A0A9I9D955_CUCME</name>